<keyword evidence="2" id="KW-0812">Transmembrane</keyword>
<keyword evidence="2" id="KW-0472">Membrane</keyword>
<evidence type="ECO:0000313" key="4">
    <source>
        <dbReference type="Proteomes" id="UP001523566"/>
    </source>
</evidence>
<sequence>MFCSNCGKGIEDNSKHCPFCGYQFGEKRDETVRVNQGAVPPVNVQPRPVNPVPPVQPRPANQVPPVQPRRNPSAPPQKGGKNKNILLIVLLSLLVVAVLVTSGLLVYDNISSKVADKKEEKKEDKKVTEDSKIKEGTVVDSGWVKSYTLDLKVGSMYTVYHSKGIIQAYGYSKGILCFPMVSNDGDAIKIKLNEEKRTATLSREDGEDLRLQIIESNIQ</sequence>
<gene>
    <name evidence="3" type="ORF">NK125_02325</name>
</gene>
<feature type="region of interest" description="Disordered" evidence="1">
    <location>
        <begin position="38"/>
        <end position="78"/>
    </location>
</feature>
<dbReference type="Proteomes" id="UP001523566">
    <property type="component" value="Unassembled WGS sequence"/>
</dbReference>
<evidence type="ECO:0000256" key="1">
    <source>
        <dbReference type="SAM" id="MobiDB-lite"/>
    </source>
</evidence>
<feature type="compositionally biased region" description="Low complexity" evidence="1">
    <location>
        <begin position="38"/>
        <end position="47"/>
    </location>
</feature>
<accession>A0ABT1E5Y1</accession>
<organism evidence="3 4">
    <name type="scientific">Aequitasia blattaphilus</name>
    <dbReference type="NCBI Taxonomy" id="2949332"/>
    <lineage>
        <taxon>Bacteria</taxon>
        <taxon>Bacillati</taxon>
        <taxon>Bacillota</taxon>
        <taxon>Clostridia</taxon>
        <taxon>Lachnospirales</taxon>
        <taxon>Lachnospiraceae</taxon>
        <taxon>Aequitasia</taxon>
    </lineage>
</organism>
<keyword evidence="4" id="KW-1185">Reference proteome</keyword>
<feature type="compositionally biased region" description="Low complexity" evidence="1">
    <location>
        <begin position="58"/>
        <end position="70"/>
    </location>
</feature>
<name>A0ABT1E5Y1_9FIRM</name>
<evidence type="ECO:0000256" key="2">
    <source>
        <dbReference type="SAM" id="Phobius"/>
    </source>
</evidence>
<keyword evidence="2" id="KW-1133">Transmembrane helix</keyword>
<dbReference type="RefSeq" id="WP_262065029.1">
    <property type="nucleotide sequence ID" value="NZ_JAMXOD010000002.1"/>
</dbReference>
<protein>
    <submittedName>
        <fullName evidence="3">Zinc ribbon domain-containing protein</fullName>
    </submittedName>
</protein>
<proteinExistence type="predicted"/>
<dbReference type="EMBL" id="JAMZFW010000002">
    <property type="protein sequence ID" value="MCP1101247.1"/>
    <property type="molecule type" value="Genomic_DNA"/>
</dbReference>
<evidence type="ECO:0000313" key="3">
    <source>
        <dbReference type="EMBL" id="MCP1101247.1"/>
    </source>
</evidence>
<feature type="transmembrane region" description="Helical" evidence="2">
    <location>
        <begin position="85"/>
        <end position="107"/>
    </location>
</feature>
<reference evidence="3 4" key="1">
    <citation type="journal article" date="2022" name="Genome Biol. Evol.">
        <title>Host diet, physiology and behaviors set the stage for Lachnospiraceae cladogenesis.</title>
        <authorList>
            <person name="Vera-Ponce De Leon A."/>
            <person name="Schneider M."/>
            <person name="Jahnes B.C."/>
            <person name="Sadowski V."/>
            <person name="Camuy-Velez L.A."/>
            <person name="Duan J."/>
            <person name="Sabree Z.L."/>
        </authorList>
    </citation>
    <scope>NUCLEOTIDE SEQUENCE [LARGE SCALE GENOMIC DNA]</scope>
    <source>
        <strain evidence="3 4">PAL113</strain>
    </source>
</reference>
<comment type="caution">
    <text evidence="3">The sequence shown here is derived from an EMBL/GenBank/DDBJ whole genome shotgun (WGS) entry which is preliminary data.</text>
</comment>
<feature type="compositionally biased region" description="Pro residues" evidence="1">
    <location>
        <begin position="48"/>
        <end position="57"/>
    </location>
</feature>